<dbReference type="AlphaFoldDB" id="A0A3N2DGY0"/>
<evidence type="ECO:0000313" key="1">
    <source>
        <dbReference type="EMBL" id="ROR99053.1"/>
    </source>
</evidence>
<organism evidence="1 2">
    <name type="scientific">Sinobacterium caligoides</name>
    <dbReference type="NCBI Taxonomy" id="933926"/>
    <lineage>
        <taxon>Bacteria</taxon>
        <taxon>Pseudomonadati</taxon>
        <taxon>Pseudomonadota</taxon>
        <taxon>Gammaproteobacteria</taxon>
        <taxon>Cellvibrionales</taxon>
        <taxon>Spongiibacteraceae</taxon>
        <taxon>Sinobacterium</taxon>
    </lineage>
</organism>
<name>A0A3N2DGY0_9GAMM</name>
<evidence type="ECO:0000313" key="2">
    <source>
        <dbReference type="Proteomes" id="UP000275394"/>
    </source>
</evidence>
<sequence>MSSMTEQFTAPLNEAYGEGVYRRRIRLIANEGTVVAELEDIAHGFRVRLEHDGERVTRLLPEVIRAPFSTCTGAVEPLQSLLGVSIGSRAVEVVKQSDIASQCTHLFDLATLAIVHCRRGGERLWDLTVADQPQPGEPVLATAHLDGELLLSWRVADWTVKAPALLNGNTLFKGFSAWADEAYSGDAAEAAFALQKAYFVAQARRFEVDNMAGRAAIEDGAMQGVCYTYSQPVIEQAVRLPGGTRDFTDNPEQLLSFL</sequence>
<dbReference type="EMBL" id="RKHR01000006">
    <property type="protein sequence ID" value="ROR99053.1"/>
    <property type="molecule type" value="Genomic_DNA"/>
</dbReference>
<accession>A0A3N2DGY0</accession>
<protein>
    <submittedName>
        <fullName evidence="1">DUF2889 family protein</fullName>
    </submittedName>
</protein>
<comment type="caution">
    <text evidence="1">The sequence shown here is derived from an EMBL/GenBank/DDBJ whole genome shotgun (WGS) entry which is preliminary data.</text>
</comment>
<dbReference type="OrthoDB" id="7058534at2"/>
<reference evidence="1 2" key="1">
    <citation type="submission" date="2018-11" db="EMBL/GenBank/DDBJ databases">
        <title>Genomic Encyclopedia of Type Strains, Phase IV (KMG-IV): sequencing the most valuable type-strain genomes for metagenomic binning, comparative biology and taxonomic classification.</title>
        <authorList>
            <person name="Goeker M."/>
        </authorList>
    </citation>
    <scope>NUCLEOTIDE SEQUENCE [LARGE SCALE GENOMIC DNA]</scope>
    <source>
        <strain evidence="1 2">DSM 100316</strain>
    </source>
</reference>
<proteinExistence type="predicted"/>
<keyword evidence="2" id="KW-1185">Reference proteome</keyword>
<gene>
    <name evidence="1" type="ORF">EDC56_3293</name>
</gene>
<dbReference type="Proteomes" id="UP000275394">
    <property type="component" value="Unassembled WGS sequence"/>
</dbReference>
<dbReference type="RefSeq" id="WP_148059440.1">
    <property type="nucleotide sequence ID" value="NZ_RKHR01000006.1"/>
</dbReference>